<feature type="domain" description="HD" evidence="2">
    <location>
        <begin position="81"/>
        <end position="190"/>
    </location>
</feature>
<dbReference type="Pfam" id="PF13286">
    <property type="entry name" value="HD_assoc"/>
    <property type="match status" value="1"/>
</dbReference>
<dbReference type="Gene3D" id="1.10.3210.10">
    <property type="entry name" value="Hypothetical protein af1432"/>
    <property type="match status" value="1"/>
</dbReference>
<dbReference type="SUPFAM" id="SSF109604">
    <property type="entry name" value="HD-domain/PDEase-like"/>
    <property type="match status" value="1"/>
</dbReference>
<organism evidence="3">
    <name type="scientific">Candidatus Actinomarina minuta</name>
    <dbReference type="NCBI Taxonomy" id="1389454"/>
    <lineage>
        <taxon>Bacteria</taxon>
        <taxon>Bacillati</taxon>
        <taxon>Actinomycetota</taxon>
        <taxon>Actinomycetes</taxon>
        <taxon>Candidatus Actinomarinidae</taxon>
        <taxon>Candidatus Actinomarinales</taxon>
        <taxon>Candidatus Actinomarineae</taxon>
        <taxon>Candidatus Actinomarinaceae</taxon>
        <taxon>Candidatus Actinomarina</taxon>
    </lineage>
</organism>
<accession>S5DQX0</accession>
<keyword evidence="1" id="KW-0378">Hydrolase</keyword>
<dbReference type="EMBL" id="KC811128">
    <property type="protein sequence ID" value="AGQ19290.1"/>
    <property type="molecule type" value="Genomic_DNA"/>
</dbReference>
<dbReference type="InterPro" id="IPR026875">
    <property type="entry name" value="PHydrolase_assoc_dom"/>
</dbReference>
<name>S5DQX0_9ACTN</name>
<sequence>MNDSFILRDRKWRETNERITLSSNAMLSENSKGRLSHEEHDEFRTIFERDRDRIIHSKAFRRLKHKTQVFINPDGDHFITRMTHTLNVTQVGRSISKTLGLNPDLTEAICLGHDVGHSPFGHTGEEILNEMHPNGWSHSENSVKIFSKIENLNLSIETIDGIEKHPWRYTEKPSTQEGMICRFADRIAYLSHDVEDALRANVIKISDIPNKITKELGTPGKQWINSLISGIFKASNSNELIMDSEIGEIMNELREFMFENVYLRKETNDQRKECKNIVQTLVEYFMENKNELPKNYIQSEDDIENSIDYVAGMTDRFAISTFGKIN</sequence>
<evidence type="ECO:0000256" key="1">
    <source>
        <dbReference type="ARBA" id="ARBA00022801"/>
    </source>
</evidence>
<proteinExistence type="predicted"/>
<dbReference type="InterPro" id="IPR051094">
    <property type="entry name" value="Diverse_Catalytic_Enzymes"/>
</dbReference>
<dbReference type="NCBIfam" id="NF002327">
    <property type="entry name" value="PRK01286.1-2"/>
    <property type="match status" value="1"/>
</dbReference>
<dbReference type="PROSITE" id="PS51831">
    <property type="entry name" value="HD"/>
    <property type="match status" value="1"/>
</dbReference>
<protein>
    <submittedName>
        <fullName evidence="3">MedDCM-OCT-S33-C31-cds7</fullName>
    </submittedName>
</protein>
<dbReference type="Pfam" id="PF01966">
    <property type="entry name" value="HD"/>
    <property type="match status" value="1"/>
</dbReference>
<evidence type="ECO:0000259" key="2">
    <source>
        <dbReference type="PROSITE" id="PS51831"/>
    </source>
</evidence>
<dbReference type="CDD" id="cd00077">
    <property type="entry name" value="HDc"/>
    <property type="match status" value="1"/>
</dbReference>
<dbReference type="SMART" id="SM00471">
    <property type="entry name" value="HDc"/>
    <property type="match status" value="1"/>
</dbReference>
<dbReference type="GO" id="GO:0016787">
    <property type="term" value="F:hydrolase activity"/>
    <property type="evidence" value="ECO:0007669"/>
    <property type="project" value="UniProtKB-KW"/>
</dbReference>
<dbReference type="InterPro" id="IPR006674">
    <property type="entry name" value="HD_domain"/>
</dbReference>
<evidence type="ECO:0000313" key="3">
    <source>
        <dbReference type="EMBL" id="AGQ19290.1"/>
    </source>
</evidence>
<dbReference type="PANTHER" id="PTHR35795">
    <property type="entry name" value="SLR1885 PROTEIN"/>
    <property type="match status" value="1"/>
</dbReference>
<reference evidence="3" key="1">
    <citation type="journal article" date="2013" name="Sci. Rep.">
        <title>Metagenomics uncovers a new group of low GC and ultra-small marine Actinobacteria.</title>
        <authorList>
            <person name="Ghai R."/>
            <person name="Mizuno C.M."/>
            <person name="Picazo A."/>
            <person name="Camacho A."/>
            <person name="Rodriguez-Valera F."/>
        </authorList>
    </citation>
    <scope>NUCLEOTIDE SEQUENCE</scope>
</reference>
<dbReference type="AlphaFoldDB" id="S5DQX0"/>
<dbReference type="PANTHER" id="PTHR35795:SF1">
    <property type="entry name" value="BIS(5'-NUCLEOSYL)-TETRAPHOSPHATASE, SYMMETRICAL"/>
    <property type="match status" value="1"/>
</dbReference>
<dbReference type="InterPro" id="IPR003607">
    <property type="entry name" value="HD/PDEase_dom"/>
</dbReference>